<comment type="caution">
    <text evidence="7">The sequence shown here is derived from an EMBL/GenBank/DDBJ whole genome shotgun (WGS) entry which is preliminary data.</text>
</comment>
<evidence type="ECO:0000256" key="4">
    <source>
        <dbReference type="ARBA" id="ARBA00023316"/>
    </source>
</evidence>
<dbReference type="InterPro" id="IPR026044">
    <property type="entry name" value="MltA"/>
</dbReference>
<evidence type="ECO:0000256" key="2">
    <source>
        <dbReference type="ARBA" id="ARBA00012587"/>
    </source>
</evidence>
<evidence type="ECO:0000256" key="5">
    <source>
        <dbReference type="ARBA" id="ARBA00030918"/>
    </source>
</evidence>
<dbReference type="EMBL" id="AHMY02000011">
    <property type="protein sequence ID" value="EKO17270.1"/>
    <property type="molecule type" value="Genomic_DNA"/>
</dbReference>
<sequence length="364" mass="41501">MRLLFIFICFVVLNVYSLYSKELEKSGFISSQKSDSILQLEDFDSLERALKESELYYQKLPSNWKTQVRQISYHKNQMLKSLKVLKKILREKKPESRKIQFQNSFLLLETKDETLGRITAYYEVIIEGRFYPEGDFIYPVLEIPSDLIVKKEGNEKSVGKIVNEVFVSYETRTELSHSSVWKNRSKAIVYVKIVDLHLAQLEGSALVKVPDHTPFRITYSADNGKEYLSPAESLKGICSSLIPSDLKNCILKYPKEVEAAILKNPRYIFFKRESSAPRGSGGIELIPKRSVAMDPGIPLGIPVLISFESSVLTEKNRIVFVHDRGSQITGHGRLDYFLGTGETAEYQAGRVNTQGKIFLILPKK</sequence>
<dbReference type="GO" id="GO:0009254">
    <property type="term" value="P:peptidoglycan turnover"/>
    <property type="evidence" value="ECO:0007669"/>
    <property type="project" value="InterPro"/>
</dbReference>
<dbReference type="Proteomes" id="UP000006253">
    <property type="component" value="Unassembled WGS sequence"/>
</dbReference>
<accession>A0A0E2B8Q9</accession>
<dbReference type="Pfam" id="PF06725">
    <property type="entry name" value="3D"/>
    <property type="match status" value="1"/>
</dbReference>
<dbReference type="Pfam" id="PF03562">
    <property type="entry name" value="MltA"/>
    <property type="match status" value="1"/>
</dbReference>
<dbReference type="PANTHER" id="PTHR30124">
    <property type="entry name" value="MEMBRANE-BOUND LYTIC MUREIN TRANSGLYCOSYLASE A"/>
    <property type="match status" value="1"/>
</dbReference>
<evidence type="ECO:0000259" key="6">
    <source>
        <dbReference type="SMART" id="SM00925"/>
    </source>
</evidence>
<dbReference type="InterPro" id="IPR005300">
    <property type="entry name" value="MltA_B"/>
</dbReference>
<dbReference type="CDD" id="cd14485">
    <property type="entry name" value="mltA_like_LT_A"/>
    <property type="match status" value="1"/>
</dbReference>
<evidence type="ECO:0000313" key="8">
    <source>
        <dbReference type="Proteomes" id="UP000006253"/>
    </source>
</evidence>
<dbReference type="GO" id="GO:0008933">
    <property type="term" value="F:peptidoglycan lytic transglycosylase activity"/>
    <property type="evidence" value="ECO:0007669"/>
    <property type="project" value="TreeGrafter"/>
</dbReference>
<name>A0A0E2B8Q9_9LEPT</name>
<keyword evidence="3" id="KW-0456">Lyase</keyword>
<protein>
    <recommendedName>
        <fullName evidence="2">peptidoglycan lytic exotransglycosylase</fullName>
        <ecNumber evidence="2">4.2.2.n1</ecNumber>
    </recommendedName>
    <alternativeName>
        <fullName evidence="5">Murein hydrolase A</fullName>
    </alternativeName>
</protein>
<evidence type="ECO:0000313" key="7">
    <source>
        <dbReference type="EMBL" id="EKO17270.1"/>
    </source>
</evidence>
<dbReference type="SUPFAM" id="SSF50685">
    <property type="entry name" value="Barwin-like endoglucanases"/>
    <property type="match status" value="1"/>
</dbReference>
<dbReference type="Gene3D" id="2.40.40.10">
    <property type="entry name" value="RlpA-like domain"/>
    <property type="match status" value="1"/>
</dbReference>
<feature type="domain" description="Lytic transglycosylase MltA" evidence="6">
    <location>
        <begin position="125"/>
        <end position="271"/>
    </location>
</feature>
<dbReference type="EC" id="4.2.2.n1" evidence="2"/>
<dbReference type="InterPro" id="IPR036908">
    <property type="entry name" value="RlpA-like_sf"/>
</dbReference>
<dbReference type="SMART" id="SM00925">
    <property type="entry name" value="MltA"/>
    <property type="match status" value="1"/>
</dbReference>
<dbReference type="Gene3D" id="2.40.240.50">
    <property type="entry name" value="Barwin-like endoglucanases"/>
    <property type="match status" value="1"/>
</dbReference>
<evidence type="ECO:0000256" key="3">
    <source>
        <dbReference type="ARBA" id="ARBA00023239"/>
    </source>
</evidence>
<organism evidence="7 8">
    <name type="scientific">Leptospira kirschneri str. H1</name>
    <dbReference type="NCBI Taxonomy" id="1049966"/>
    <lineage>
        <taxon>Bacteria</taxon>
        <taxon>Pseudomonadati</taxon>
        <taxon>Spirochaetota</taxon>
        <taxon>Spirochaetia</taxon>
        <taxon>Leptospirales</taxon>
        <taxon>Leptospiraceae</taxon>
        <taxon>Leptospira</taxon>
    </lineage>
</organism>
<dbReference type="GO" id="GO:0009253">
    <property type="term" value="P:peptidoglycan catabolic process"/>
    <property type="evidence" value="ECO:0007669"/>
    <property type="project" value="TreeGrafter"/>
</dbReference>
<dbReference type="GO" id="GO:0071555">
    <property type="term" value="P:cell wall organization"/>
    <property type="evidence" value="ECO:0007669"/>
    <property type="project" value="UniProtKB-KW"/>
</dbReference>
<gene>
    <name evidence="7" type="ORF">LEP1GSC081_2393</name>
</gene>
<dbReference type="GO" id="GO:0004553">
    <property type="term" value="F:hydrolase activity, hydrolyzing O-glycosyl compounds"/>
    <property type="evidence" value="ECO:0007669"/>
    <property type="project" value="InterPro"/>
</dbReference>
<evidence type="ECO:0000256" key="1">
    <source>
        <dbReference type="ARBA" id="ARBA00001420"/>
    </source>
</evidence>
<dbReference type="InterPro" id="IPR010611">
    <property type="entry name" value="3D_dom"/>
</dbReference>
<keyword evidence="4" id="KW-0961">Cell wall biogenesis/degradation</keyword>
<reference evidence="7 8" key="1">
    <citation type="submission" date="2012-10" db="EMBL/GenBank/DDBJ databases">
        <authorList>
            <person name="Harkins D.M."/>
            <person name="Durkin A.S."/>
            <person name="Brinkac L.M."/>
            <person name="Selengut J.D."/>
            <person name="Sanka R."/>
            <person name="DePew J."/>
            <person name="Purushe J."/>
            <person name="Peacock S.J."/>
            <person name="Thaipadungpanit J."/>
            <person name="Wuthiekanun V.W."/>
            <person name="Day N.P."/>
            <person name="Vinetz J.M."/>
            <person name="Sutton G.G."/>
            <person name="Nelson W.C."/>
            <person name="Fouts D.E."/>
        </authorList>
    </citation>
    <scope>NUCLEOTIDE SEQUENCE [LARGE SCALE GENOMIC DNA]</scope>
    <source>
        <strain evidence="7 8">H1</strain>
    </source>
</reference>
<dbReference type="GO" id="GO:0019867">
    <property type="term" value="C:outer membrane"/>
    <property type="evidence" value="ECO:0007669"/>
    <property type="project" value="InterPro"/>
</dbReference>
<dbReference type="PANTHER" id="PTHR30124:SF0">
    <property type="entry name" value="MEMBRANE-BOUND LYTIC MUREIN TRANSGLYCOSYLASE A"/>
    <property type="match status" value="1"/>
</dbReference>
<comment type="catalytic activity">
    <reaction evidence="1">
        <text>Exolytic cleavage of the (1-&gt;4)-beta-glycosidic linkage between N-acetylmuramic acid (MurNAc) and N-acetylglucosamine (GlcNAc) residues in peptidoglycan, from either the reducing or the non-reducing ends of the peptidoglycan chains, with concomitant formation of a 1,6-anhydrobond in the MurNAc residue.</text>
        <dbReference type="EC" id="4.2.2.n1"/>
    </reaction>
</comment>
<proteinExistence type="predicted"/>
<dbReference type="RefSeq" id="WP_004764327.1">
    <property type="nucleotide sequence ID" value="NZ_AHMY02000011.1"/>
</dbReference>
<dbReference type="AlphaFoldDB" id="A0A0E2B8Q9"/>